<evidence type="ECO:0000256" key="1">
    <source>
        <dbReference type="SAM" id="MobiDB-lite"/>
    </source>
</evidence>
<proteinExistence type="predicted"/>
<feature type="compositionally biased region" description="Basic and acidic residues" evidence="1">
    <location>
        <begin position="330"/>
        <end position="340"/>
    </location>
</feature>
<gene>
    <name evidence="2" type="ORF">CCHR01_04961</name>
</gene>
<feature type="compositionally biased region" description="Gly residues" evidence="1">
    <location>
        <begin position="312"/>
        <end position="323"/>
    </location>
</feature>
<feature type="region of interest" description="Disordered" evidence="1">
    <location>
        <begin position="308"/>
        <end position="340"/>
    </location>
</feature>
<sequence length="340" mass="37001">MSLKCSQACIGASHCNGPEAIHIVEGPEAMGMPSGPSTSPARASLLTSEQPCLRPLRFKLAQKHAPLHHLVAGVACTMACVLCLRMASVKAAPSIPVGVTEAGAKLAATMDEPSHGWQGPGRRRSESGIQDVVANSLNQEVWLLSHKQVVSNCKISHRVVETLGKRFRVWPVPRERGAIDLAYVSPECKLWLPWYFEISMDFLRGFRKGPKRHASYDTHVVLPMASGGDSERGAGAGPESGWWRVWASGHQARPCSSMTGRQPLRVQPVTGRPALPCMRQCVPKELRTGRGRRSGCLIVEYWQRDNQPLLGGHSGQGGGGEGGRQVVRHRCSDEAHQPKR</sequence>
<dbReference type="Proteomes" id="UP001243330">
    <property type="component" value="Unassembled WGS sequence"/>
</dbReference>
<evidence type="ECO:0000313" key="2">
    <source>
        <dbReference type="EMBL" id="KAK1852415.1"/>
    </source>
</evidence>
<accession>A0AAD9ATH3</accession>
<keyword evidence="3" id="KW-1185">Reference proteome</keyword>
<evidence type="ECO:0000313" key="3">
    <source>
        <dbReference type="Proteomes" id="UP001243330"/>
    </source>
</evidence>
<name>A0AAD9ATH3_9PEZI</name>
<dbReference type="EMBL" id="JAQOWY010000075">
    <property type="protein sequence ID" value="KAK1852415.1"/>
    <property type="molecule type" value="Genomic_DNA"/>
</dbReference>
<reference evidence="2" key="1">
    <citation type="submission" date="2023-01" db="EMBL/GenBank/DDBJ databases">
        <title>Colletotrichum chrysophilum M932 genome sequence.</title>
        <authorList>
            <person name="Baroncelli R."/>
        </authorList>
    </citation>
    <scope>NUCLEOTIDE SEQUENCE</scope>
    <source>
        <strain evidence="2">M932</strain>
    </source>
</reference>
<organism evidence="2 3">
    <name type="scientific">Colletotrichum chrysophilum</name>
    <dbReference type="NCBI Taxonomy" id="1836956"/>
    <lineage>
        <taxon>Eukaryota</taxon>
        <taxon>Fungi</taxon>
        <taxon>Dikarya</taxon>
        <taxon>Ascomycota</taxon>
        <taxon>Pezizomycotina</taxon>
        <taxon>Sordariomycetes</taxon>
        <taxon>Hypocreomycetidae</taxon>
        <taxon>Glomerellales</taxon>
        <taxon>Glomerellaceae</taxon>
        <taxon>Colletotrichum</taxon>
        <taxon>Colletotrichum gloeosporioides species complex</taxon>
    </lineage>
</organism>
<comment type="caution">
    <text evidence="2">The sequence shown here is derived from an EMBL/GenBank/DDBJ whole genome shotgun (WGS) entry which is preliminary data.</text>
</comment>
<dbReference type="AlphaFoldDB" id="A0AAD9ATH3"/>
<protein>
    <submittedName>
        <fullName evidence="2">Uncharacterized protein</fullName>
    </submittedName>
</protein>